<keyword evidence="1" id="KW-1185">Reference proteome</keyword>
<dbReference type="Proteomes" id="UP000887565">
    <property type="component" value="Unplaced"/>
</dbReference>
<reference evidence="2" key="1">
    <citation type="submission" date="2022-11" db="UniProtKB">
        <authorList>
            <consortium name="WormBaseParasite"/>
        </authorList>
    </citation>
    <scope>IDENTIFICATION</scope>
</reference>
<dbReference type="WBParaSite" id="nRc.2.0.1.t46574-RA">
    <property type="protein sequence ID" value="nRc.2.0.1.t46574-RA"/>
    <property type="gene ID" value="nRc.2.0.1.g46574"/>
</dbReference>
<protein>
    <submittedName>
        <fullName evidence="2">Uncharacterized protein</fullName>
    </submittedName>
</protein>
<sequence>KNFKNFNLLESDFSSVIFGVFTNESLRNGLGGGGAFDLRLADEETPTLSVRRSVSVDGGKLPFNVSVGGETFPFNFDVSVDEKYAFNGDVSVVGKFTSDISVGGKFPSDVNWLLAATSFRG</sequence>
<evidence type="ECO:0000313" key="1">
    <source>
        <dbReference type="Proteomes" id="UP000887565"/>
    </source>
</evidence>
<accession>A0A915L6C4</accession>
<dbReference type="AlphaFoldDB" id="A0A915L6C4"/>
<organism evidence="1 2">
    <name type="scientific">Romanomermis culicivorax</name>
    <name type="common">Nematode worm</name>
    <dbReference type="NCBI Taxonomy" id="13658"/>
    <lineage>
        <taxon>Eukaryota</taxon>
        <taxon>Metazoa</taxon>
        <taxon>Ecdysozoa</taxon>
        <taxon>Nematoda</taxon>
        <taxon>Enoplea</taxon>
        <taxon>Dorylaimia</taxon>
        <taxon>Mermithida</taxon>
        <taxon>Mermithoidea</taxon>
        <taxon>Mermithidae</taxon>
        <taxon>Romanomermis</taxon>
    </lineage>
</organism>
<evidence type="ECO:0000313" key="2">
    <source>
        <dbReference type="WBParaSite" id="nRc.2.0.1.t46574-RA"/>
    </source>
</evidence>
<name>A0A915L6C4_ROMCU</name>
<proteinExistence type="predicted"/>